<dbReference type="InterPro" id="IPR022183">
    <property type="entry name" value="DUF3710"/>
</dbReference>
<dbReference type="AlphaFoldDB" id="A0A8J3PP47"/>
<evidence type="ECO:0008006" key="4">
    <source>
        <dbReference type="Google" id="ProtNLM"/>
    </source>
</evidence>
<feature type="compositionally biased region" description="Basic and acidic residues" evidence="1">
    <location>
        <begin position="14"/>
        <end position="40"/>
    </location>
</feature>
<evidence type="ECO:0000313" key="3">
    <source>
        <dbReference type="Proteomes" id="UP000653674"/>
    </source>
</evidence>
<dbReference type="Proteomes" id="UP000653674">
    <property type="component" value="Unassembled WGS sequence"/>
</dbReference>
<protein>
    <recommendedName>
        <fullName evidence="4">DUF3710 domain-containing protein</fullName>
    </recommendedName>
</protein>
<accession>A0A8J3PP47</accession>
<proteinExistence type="predicted"/>
<keyword evidence="3" id="KW-1185">Reference proteome</keyword>
<dbReference type="Pfam" id="PF12502">
    <property type="entry name" value="DUF3710"/>
    <property type="match status" value="1"/>
</dbReference>
<feature type="region of interest" description="Disordered" evidence="1">
    <location>
        <begin position="214"/>
        <end position="240"/>
    </location>
</feature>
<reference evidence="2" key="1">
    <citation type="submission" date="2021-01" db="EMBL/GenBank/DDBJ databases">
        <title>Whole genome shotgun sequence of Planosporangium flavigriseum NBRC 105377.</title>
        <authorList>
            <person name="Komaki H."/>
            <person name="Tamura T."/>
        </authorList>
    </citation>
    <scope>NUCLEOTIDE SEQUENCE</scope>
    <source>
        <strain evidence="2">NBRC 105377</strain>
    </source>
</reference>
<feature type="region of interest" description="Disordered" evidence="1">
    <location>
        <begin position="1"/>
        <end position="53"/>
    </location>
</feature>
<dbReference type="EMBL" id="BONU01000020">
    <property type="protein sequence ID" value="GIG74666.1"/>
    <property type="molecule type" value="Genomic_DNA"/>
</dbReference>
<gene>
    <name evidence="2" type="ORF">Pfl04_30700</name>
</gene>
<comment type="caution">
    <text evidence="2">The sequence shown here is derived from an EMBL/GenBank/DDBJ whole genome shotgun (WGS) entry which is preliminary data.</text>
</comment>
<organism evidence="2 3">
    <name type="scientific">Planosporangium flavigriseum</name>
    <dbReference type="NCBI Taxonomy" id="373681"/>
    <lineage>
        <taxon>Bacteria</taxon>
        <taxon>Bacillati</taxon>
        <taxon>Actinomycetota</taxon>
        <taxon>Actinomycetes</taxon>
        <taxon>Micromonosporales</taxon>
        <taxon>Micromonosporaceae</taxon>
        <taxon>Planosporangium</taxon>
    </lineage>
</organism>
<sequence length="240" mass="25694">MIFSRSRGSGGRHQKVDDARRARHAGDRRARDEFGSDNGERVPSATTGPYDVTAAPDGVERLDLGSMQIPAVPDVEVRVQAAPDGQVQQVVLVSGESALQLGVFAAPRTEGIWDEVREEIREQLAGDGFASEEIDGAYGTELRSQIRTPEGAMDIRFVGIDGPRWMVRAVFQGPAAADPAQAGPLAACLEGLVVDRGSEAMPVREPLPLRLPREVAQQAEQSDGTDGMAVVTDEQAPRQA</sequence>
<dbReference type="RefSeq" id="WP_168073580.1">
    <property type="nucleotide sequence ID" value="NZ_BAAAQJ010000016.1"/>
</dbReference>
<evidence type="ECO:0000313" key="2">
    <source>
        <dbReference type="EMBL" id="GIG74666.1"/>
    </source>
</evidence>
<evidence type="ECO:0000256" key="1">
    <source>
        <dbReference type="SAM" id="MobiDB-lite"/>
    </source>
</evidence>
<name>A0A8J3PP47_9ACTN</name>